<keyword evidence="7" id="KW-0408">Iron</keyword>
<keyword evidence="12" id="KW-1185">Reference proteome</keyword>
<keyword evidence="4" id="KW-0479">Metal-binding</keyword>
<proteinExistence type="predicted"/>
<reference evidence="11 12" key="1">
    <citation type="submission" date="2013-09" db="EMBL/GenBank/DDBJ databases">
        <title>Genome sequencing of Arenimonas malthae.</title>
        <authorList>
            <person name="Chen F."/>
            <person name="Wang G."/>
        </authorList>
    </citation>
    <scope>NUCLEOTIDE SEQUENCE [LARGE SCALE GENOMIC DNA]</scope>
    <source>
        <strain evidence="11 12">CC-JY-1</strain>
    </source>
</reference>
<comment type="function">
    <text evidence="1">Specific class of high-redox-potential 4Fe-4S ferredoxins. Functions in anaerobic electron transport in most purple and in some other photosynthetic bacteria and in at least one genus (Paracoccus) of halophilic, denitrifying bacteria.</text>
</comment>
<keyword evidence="3" id="KW-0004">4Fe-4S</keyword>
<evidence type="ECO:0000256" key="7">
    <source>
        <dbReference type="ARBA" id="ARBA00023004"/>
    </source>
</evidence>
<evidence type="ECO:0000256" key="9">
    <source>
        <dbReference type="SAM" id="SignalP"/>
    </source>
</evidence>
<feature type="domain" description="High potential iron-sulfur proteins family profile" evidence="10">
    <location>
        <begin position="34"/>
        <end position="105"/>
    </location>
</feature>
<dbReference type="OrthoDB" id="5298540at2"/>
<evidence type="ECO:0000256" key="2">
    <source>
        <dbReference type="ARBA" id="ARBA00022448"/>
    </source>
</evidence>
<evidence type="ECO:0000256" key="6">
    <source>
        <dbReference type="ARBA" id="ARBA00022982"/>
    </source>
</evidence>
<dbReference type="Pfam" id="PF01355">
    <property type="entry name" value="HIPIP"/>
    <property type="match status" value="1"/>
</dbReference>
<dbReference type="EMBL" id="AVCH01000002">
    <property type="protein sequence ID" value="KFN52171.1"/>
    <property type="molecule type" value="Genomic_DNA"/>
</dbReference>
<dbReference type="InterPro" id="IPR019546">
    <property type="entry name" value="TAT_signal_bac_arc"/>
</dbReference>
<name>A0A091BK73_9GAMM</name>
<feature type="chain" id="PRO_5001871323" description="High potential iron-sulfur proteins family profile domain-containing protein" evidence="9">
    <location>
        <begin position="35"/>
        <end position="105"/>
    </location>
</feature>
<evidence type="ECO:0000256" key="8">
    <source>
        <dbReference type="ARBA" id="ARBA00023014"/>
    </source>
</evidence>
<dbReference type="NCBIfam" id="TIGR01409">
    <property type="entry name" value="TAT_signal_seq"/>
    <property type="match status" value="1"/>
</dbReference>
<keyword evidence="8" id="KW-0411">Iron-sulfur</keyword>
<dbReference type="SUPFAM" id="SSF57652">
    <property type="entry name" value="HIPIP (high potential iron protein)"/>
    <property type="match status" value="1"/>
</dbReference>
<dbReference type="PATRIC" id="fig|1384054.3.peg.184"/>
<comment type="caution">
    <text evidence="11">The sequence shown here is derived from an EMBL/GenBank/DDBJ whole genome shotgun (WGS) entry which is preliminary data.</text>
</comment>
<dbReference type="STRING" id="1384054.N790_03475"/>
<evidence type="ECO:0000313" key="11">
    <source>
        <dbReference type="EMBL" id="KFN52171.1"/>
    </source>
</evidence>
<dbReference type="Gene3D" id="4.10.490.10">
    <property type="entry name" value="High potential iron-sulphur protein"/>
    <property type="match status" value="1"/>
</dbReference>
<dbReference type="InterPro" id="IPR036369">
    <property type="entry name" value="HIPIP_sf"/>
</dbReference>
<dbReference type="InterPro" id="IPR006311">
    <property type="entry name" value="TAT_signal"/>
</dbReference>
<dbReference type="GO" id="GO:0046872">
    <property type="term" value="F:metal ion binding"/>
    <property type="evidence" value="ECO:0007669"/>
    <property type="project" value="UniProtKB-KW"/>
</dbReference>
<evidence type="ECO:0000256" key="3">
    <source>
        <dbReference type="ARBA" id="ARBA00022485"/>
    </source>
</evidence>
<keyword evidence="2" id="KW-0813">Transport</keyword>
<keyword evidence="5 9" id="KW-0732">Signal</keyword>
<evidence type="ECO:0000256" key="4">
    <source>
        <dbReference type="ARBA" id="ARBA00022723"/>
    </source>
</evidence>
<protein>
    <recommendedName>
        <fullName evidence="10">High potential iron-sulfur proteins family profile domain-containing protein</fullName>
    </recommendedName>
</protein>
<gene>
    <name evidence="11" type="ORF">N790_03475</name>
</gene>
<dbReference type="InterPro" id="IPR000170">
    <property type="entry name" value="High_potential_FeS_prot"/>
</dbReference>
<dbReference type="GO" id="GO:0009055">
    <property type="term" value="F:electron transfer activity"/>
    <property type="evidence" value="ECO:0007669"/>
    <property type="project" value="InterPro"/>
</dbReference>
<keyword evidence="6" id="KW-0249">Electron transport</keyword>
<dbReference type="Proteomes" id="UP000029392">
    <property type="component" value="Unassembled WGS sequence"/>
</dbReference>
<evidence type="ECO:0000313" key="12">
    <source>
        <dbReference type="Proteomes" id="UP000029392"/>
    </source>
</evidence>
<evidence type="ECO:0000256" key="5">
    <source>
        <dbReference type="ARBA" id="ARBA00022729"/>
    </source>
</evidence>
<dbReference type="GO" id="GO:0051539">
    <property type="term" value="F:4 iron, 4 sulfur cluster binding"/>
    <property type="evidence" value="ECO:0007669"/>
    <property type="project" value="UniProtKB-KW"/>
</dbReference>
<dbReference type="RefSeq" id="WP_043799746.1">
    <property type="nucleotide sequence ID" value="NZ_AVCH01000002.1"/>
</dbReference>
<dbReference type="PROSITE" id="PS51318">
    <property type="entry name" value="TAT"/>
    <property type="match status" value="1"/>
</dbReference>
<organism evidence="11 12">
    <name type="scientific">Arenimonas malthae CC-JY-1</name>
    <dbReference type="NCBI Taxonomy" id="1384054"/>
    <lineage>
        <taxon>Bacteria</taxon>
        <taxon>Pseudomonadati</taxon>
        <taxon>Pseudomonadota</taxon>
        <taxon>Gammaproteobacteria</taxon>
        <taxon>Lysobacterales</taxon>
        <taxon>Lysobacteraceae</taxon>
        <taxon>Arenimonas</taxon>
    </lineage>
</organism>
<dbReference type="GO" id="GO:0019646">
    <property type="term" value="P:aerobic electron transport chain"/>
    <property type="evidence" value="ECO:0007669"/>
    <property type="project" value="InterPro"/>
</dbReference>
<evidence type="ECO:0000256" key="1">
    <source>
        <dbReference type="ARBA" id="ARBA00002137"/>
    </source>
</evidence>
<feature type="signal peptide" evidence="9">
    <location>
        <begin position="1"/>
        <end position="34"/>
    </location>
</feature>
<dbReference type="PROSITE" id="PS51373">
    <property type="entry name" value="HIPIP"/>
    <property type="match status" value="1"/>
</dbReference>
<sequence length="105" mass="11021">MNNVNTSRRGFLVKAAMLAAVPFVAPALIGQAHAQELKPLPLDNAQAKALAYAEDAKTVKHPSFKPDSNCGNCQFFTAATGACTLFPGFKVPAAAWCSAWAKKAG</sequence>
<dbReference type="AlphaFoldDB" id="A0A091BK73"/>
<evidence type="ECO:0000259" key="10">
    <source>
        <dbReference type="PROSITE" id="PS51373"/>
    </source>
</evidence>
<accession>A0A091BK73</accession>